<dbReference type="Proteomes" id="UP001139447">
    <property type="component" value="Unassembled WGS sequence"/>
</dbReference>
<feature type="domain" description="CNP1-like uncharacterised" evidence="2">
    <location>
        <begin position="25"/>
        <end position="159"/>
    </location>
</feature>
<evidence type="ECO:0000256" key="1">
    <source>
        <dbReference type="SAM" id="SignalP"/>
    </source>
</evidence>
<keyword evidence="1" id="KW-0732">Signal</keyword>
<comment type="caution">
    <text evidence="3">The sequence shown here is derived from an EMBL/GenBank/DDBJ whole genome shotgun (WGS) entry which is preliminary data.</text>
</comment>
<dbReference type="EMBL" id="JALGBI010000002">
    <property type="protein sequence ID" value="MCJ0765056.1"/>
    <property type="molecule type" value="Genomic_DNA"/>
</dbReference>
<sequence length="167" mass="18084">MRFRDLAPALLALAAGGAFAQLAADNPDWRENDAPPPPAFELSRLVPFEVSASSSLAFGVDAGTIRIGGDGVVRYVVVARSKSGGATNTMYEGIRCATGEFKTYARYNEGSGWTPVSAPEWQSMYKAVRPRYALELARQGVCAENAPPPSVQHILRDLRNQNEQKRG</sequence>
<reference evidence="3" key="1">
    <citation type="submission" date="2022-03" db="EMBL/GenBank/DDBJ databases">
        <authorList>
            <person name="Woo C.Y."/>
        </authorList>
    </citation>
    <scope>NUCLEOTIDE SEQUENCE</scope>
    <source>
        <strain evidence="3">CYS-02</strain>
    </source>
</reference>
<organism evidence="3 4">
    <name type="scientific">Variovorax terrae</name>
    <dbReference type="NCBI Taxonomy" id="2923278"/>
    <lineage>
        <taxon>Bacteria</taxon>
        <taxon>Pseudomonadati</taxon>
        <taxon>Pseudomonadota</taxon>
        <taxon>Betaproteobacteria</taxon>
        <taxon>Burkholderiales</taxon>
        <taxon>Comamonadaceae</taxon>
        <taxon>Variovorax</taxon>
    </lineage>
</organism>
<evidence type="ECO:0000313" key="3">
    <source>
        <dbReference type="EMBL" id="MCJ0765056.1"/>
    </source>
</evidence>
<feature type="chain" id="PRO_5040947414" evidence="1">
    <location>
        <begin position="21"/>
        <end position="167"/>
    </location>
</feature>
<dbReference type="InterPro" id="IPR014861">
    <property type="entry name" value="CNP1-like_dom"/>
</dbReference>
<evidence type="ECO:0000259" key="2">
    <source>
        <dbReference type="Pfam" id="PF08750"/>
    </source>
</evidence>
<feature type="signal peptide" evidence="1">
    <location>
        <begin position="1"/>
        <end position="20"/>
    </location>
</feature>
<protein>
    <submittedName>
        <fullName evidence="3">CNP1-like family protein</fullName>
    </submittedName>
</protein>
<gene>
    <name evidence="3" type="ORF">MMF98_17730</name>
</gene>
<dbReference type="Pfam" id="PF08750">
    <property type="entry name" value="CNP1"/>
    <property type="match status" value="1"/>
</dbReference>
<name>A0A9X1VWH4_9BURK</name>
<proteinExistence type="predicted"/>
<accession>A0A9X1VWH4</accession>
<evidence type="ECO:0000313" key="4">
    <source>
        <dbReference type="Proteomes" id="UP001139447"/>
    </source>
</evidence>
<keyword evidence="4" id="KW-1185">Reference proteome</keyword>
<dbReference type="AlphaFoldDB" id="A0A9X1VWH4"/>
<dbReference type="RefSeq" id="WP_243308087.1">
    <property type="nucleotide sequence ID" value="NZ_JALGBI010000002.1"/>
</dbReference>